<sequence>MNQNLGSYRPESEKQKRKCENHLQVKLLISGNPESSRVEVSGVSGEEQRRNKPRVTSCSDIHKPVPMSIIKRISFFKAPPDPCGDHQEIHW</sequence>
<organism evidence="2 3">
    <name type="scientific">Tachysurus vachellii</name>
    <name type="common">Darkbarbel catfish</name>
    <name type="synonym">Pelteobagrus vachellii</name>
    <dbReference type="NCBI Taxonomy" id="175792"/>
    <lineage>
        <taxon>Eukaryota</taxon>
        <taxon>Metazoa</taxon>
        <taxon>Chordata</taxon>
        <taxon>Craniata</taxon>
        <taxon>Vertebrata</taxon>
        <taxon>Euteleostomi</taxon>
        <taxon>Actinopterygii</taxon>
        <taxon>Neopterygii</taxon>
        <taxon>Teleostei</taxon>
        <taxon>Ostariophysi</taxon>
        <taxon>Siluriformes</taxon>
        <taxon>Bagridae</taxon>
        <taxon>Tachysurus</taxon>
    </lineage>
</organism>
<evidence type="ECO:0000313" key="3">
    <source>
        <dbReference type="Proteomes" id="UP001187315"/>
    </source>
</evidence>
<keyword evidence="3" id="KW-1185">Reference proteome</keyword>
<accession>A0AA88ITP8</accession>
<feature type="compositionally biased region" description="Low complexity" evidence="1">
    <location>
        <begin position="34"/>
        <end position="45"/>
    </location>
</feature>
<name>A0AA88ITP8_TACVA</name>
<proteinExistence type="predicted"/>
<evidence type="ECO:0000313" key="2">
    <source>
        <dbReference type="EMBL" id="KAK2819749.1"/>
    </source>
</evidence>
<gene>
    <name evidence="2" type="ORF">Q7C36_021395</name>
</gene>
<reference evidence="2" key="1">
    <citation type="submission" date="2023-08" db="EMBL/GenBank/DDBJ databases">
        <title>Pelteobagrus vachellii genome.</title>
        <authorList>
            <person name="Liu H."/>
        </authorList>
    </citation>
    <scope>NUCLEOTIDE SEQUENCE</scope>
    <source>
        <strain evidence="2">PRFRI_2022a</strain>
        <tissue evidence="2">Muscle</tissue>
    </source>
</reference>
<comment type="caution">
    <text evidence="2">The sequence shown here is derived from an EMBL/GenBank/DDBJ whole genome shotgun (WGS) entry which is preliminary data.</text>
</comment>
<dbReference type="EMBL" id="JAVHJS010000023">
    <property type="protein sequence ID" value="KAK2819749.1"/>
    <property type="molecule type" value="Genomic_DNA"/>
</dbReference>
<feature type="region of interest" description="Disordered" evidence="1">
    <location>
        <begin position="30"/>
        <end position="60"/>
    </location>
</feature>
<protein>
    <submittedName>
        <fullName evidence="2">Uncharacterized protein</fullName>
    </submittedName>
</protein>
<dbReference type="AlphaFoldDB" id="A0AA88ITP8"/>
<evidence type="ECO:0000256" key="1">
    <source>
        <dbReference type="SAM" id="MobiDB-lite"/>
    </source>
</evidence>
<dbReference type="Proteomes" id="UP001187315">
    <property type="component" value="Unassembled WGS sequence"/>
</dbReference>